<reference evidence="2" key="2">
    <citation type="submission" date="2020-09" db="EMBL/GenBank/DDBJ databases">
        <authorList>
            <person name="Sun Q."/>
            <person name="Zhou Y."/>
        </authorList>
    </citation>
    <scope>NUCLEOTIDE SEQUENCE</scope>
    <source>
        <strain evidence="2">CGMCC 4.7299</strain>
    </source>
</reference>
<evidence type="ECO:0000256" key="1">
    <source>
        <dbReference type="SAM" id="SignalP"/>
    </source>
</evidence>
<dbReference type="EMBL" id="BMMX01000015">
    <property type="protein sequence ID" value="GGK98248.1"/>
    <property type="molecule type" value="Genomic_DNA"/>
</dbReference>
<dbReference type="Proteomes" id="UP000656042">
    <property type="component" value="Unassembled WGS sequence"/>
</dbReference>
<proteinExistence type="predicted"/>
<reference evidence="2" key="1">
    <citation type="journal article" date="2014" name="Int. J. Syst. Evol. Microbiol.">
        <title>Complete genome sequence of Corynebacterium casei LMG S-19264T (=DSM 44701T), isolated from a smear-ripened cheese.</title>
        <authorList>
            <consortium name="US DOE Joint Genome Institute (JGI-PGF)"/>
            <person name="Walter F."/>
            <person name="Albersmeier A."/>
            <person name="Kalinowski J."/>
            <person name="Ruckert C."/>
        </authorList>
    </citation>
    <scope>NUCLEOTIDE SEQUENCE</scope>
    <source>
        <strain evidence="2">CGMCC 4.7299</strain>
    </source>
</reference>
<sequence>MRFRTVSGALLVAAAAALGGCGGLGASATPTATPSAAPGPGGSGWMVLASGSATPSPVVTYTGTRPPVLPSVSFLATPSGDPCPATQWTVDPVEIPLTVTTGTGSLTISWPRQATATSYRVAAIPQRLISGAQPDYTWQDVTPGTGCTVTATIAGLQSGAPYVVWLDAPNAGHQWDGSRHPYSGKSGVVRPN</sequence>
<accession>A0A8J3C2K5</accession>
<dbReference type="PROSITE" id="PS51257">
    <property type="entry name" value="PROKAR_LIPOPROTEIN"/>
    <property type="match status" value="1"/>
</dbReference>
<organism evidence="2 3">
    <name type="scientific">Mangrovihabitans endophyticus</name>
    <dbReference type="NCBI Taxonomy" id="1751298"/>
    <lineage>
        <taxon>Bacteria</taxon>
        <taxon>Bacillati</taxon>
        <taxon>Actinomycetota</taxon>
        <taxon>Actinomycetes</taxon>
        <taxon>Micromonosporales</taxon>
        <taxon>Micromonosporaceae</taxon>
        <taxon>Mangrovihabitans</taxon>
    </lineage>
</organism>
<dbReference type="InterPro" id="IPR036116">
    <property type="entry name" value="FN3_sf"/>
</dbReference>
<keyword evidence="1" id="KW-0732">Signal</keyword>
<dbReference type="InterPro" id="IPR013783">
    <property type="entry name" value="Ig-like_fold"/>
</dbReference>
<dbReference type="AlphaFoldDB" id="A0A8J3C2K5"/>
<dbReference type="Gene3D" id="2.60.40.10">
    <property type="entry name" value="Immunoglobulins"/>
    <property type="match status" value="1"/>
</dbReference>
<name>A0A8J3C2K5_9ACTN</name>
<dbReference type="SUPFAM" id="SSF49265">
    <property type="entry name" value="Fibronectin type III"/>
    <property type="match status" value="1"/>
</dbReference>
<dbReference type="RefSeq" id="WP_189080349.1">
    <property type="nucleotide sequence ID" value="NZ_BMMX01000015.1"/>
</dbReference>
<feature type="signal peptide" evidence="1">
    <location>
        <begin position="1"/>
        <end position="28"/>
    </location>
</feature>
<evidence type="ECO:0008006" key="4">
    <source>
        <dbReference type="Google" id="ProtNLM"/>
    </source>
</evidence>
<keyword evidence="3" id="KW-1185">Reference proteome</keyword>
<protein>
    <recommendedName>
        <fullName evidence="4">Fibronectin type-III domain-containing protein</fullName>
    </recommendedName>
</protein>
<gene>
    <name evidence="2" type="ORF">GCM10012284_35610</name>
</gene>
<evidence type="ECO:0000313" key="3">
    <source>
        <dbReference type="Proteomes" id="UP000656042"/>
    </source>
</evidence>
<comment type="caution">
    <text evidence="2">The sequence shown here is derived from an EMBL/GenBank/DDBJ whole genome shotgun (WGS) entry which is preliminary data.</text>
</comment>
<feature type="chain" id="PRO_5035297206" description="Fibronectin type-III domain-containing protein" evidence="1">
    <location>
        <begin position="29"/>
        <end position="192"/>
    </location>
</feature>
<evidence type="ECO:0000313" key="2">
    <source>
        <dbReference type="EMBL" id="GGK98248.1"/>
    </source>
</evidence>
<dbReference type="GO" id="GO:0005975">
    <property type="term" value="P:carbohydrate metabolic process"/>
    <property type="evidence" value="ECO:0007669"/>
    <property type="project" value="UniProtKB-ARBA"/>
</dbReference>